<dbReference type="InterPro" id="IPR003779">
    <property type="entry name" value="CMD-like"/>
</dbReference>
<dbReference type="Proteomes" id="UP000509241">
    <property type="component" value="Chromosome"/>
</dbReference>
<protein>
    <submittedName>
        <fullName evidence="2">Carboxymuconolactone decarboxylase family protein</fullName>
    </submittedName>
</protein>
<dbReference type="GeneID" id="56033214"/>
<dbReference type="SUPFAM" id="SSF69118">
    <property type="entry name" value="AhpD-like"/>
    <property type="match status" value="1"/>
</dbReference>
<proteinExistence type="predicted"/>
<dbReference type="KEGG" id="haly:HYG82_07945"/>
<dbReference type="AlphaFoldDB" id="A0A7D5KXA8"/>
<dbReference type="RefSeq" id="WP_179260519.1">
    <property type="nucleotide sequence ID" value="NZ_CP058601.1"/>
</dbReference>
<dbReference type="EMBL" id="CP058601">
    <property type="protein sequence ID" value="QLG48782.1"/>
    <property type="molecule type" value="Genomic_DNA"/>
</dbReference>
<dbReference type="InterPro" id="IPR029032">
    <property type="entry name" value="AhpD-like"/>
</dbReference>
<dbReference type="Pfam" id="PF02627">
    <property type="entry name" value="CMD"/>
    <property type="match status" value="1"/>
</dbReference>
<dbReference type="NCBIfam" id="TIGR00778">
    <property type="entry name" value="ahpD_dom"/>
    <property type="match status" value="1"/>
</dbReference>
<dbReference type="OrthoDB" id="111898at2157"/>
<organism evidence="2 3">
    <name type="scientific">Natrinema halophilum</name>
    <dbReference type="NCBI Taxonomy" id="1699371"/>
    <lineage>
        <taxon>Archaea</taxon>
        <taxon>Methanobacteriati</taxon>
        <taxon>Methanobacteriota</taxon>
        <taxon>Stenosarchaea group</taxon>
        <taxon>Halobacteria</taxon>
        <taxon>Halobacteriales</taxon>
        <taxon>Natrialbaceae</taxon>
        <taxon>Natrinema</taxon>
    </lineage>
</organism>
<evidence type="ECO:0000313" key="3">
    <source>
        <dbReference type="Proteomes" id="UP000509241"/>
    </source>
</evidence>
<keyword evidence="3" id="KW-1185">Reference proteome</keyword>
<feature type="domain" description="Carboxymuconolactone decarboxylase-like" evidence="1">
    <location>
        <begin position="28"/>
        <end position="96"/>
    </location>
</feature>
<dbReference type="InterPro" id="IPR004675">
    <property type="entry name" value="AhpD_core"/>
</dbReference>
<dbReference type="GO" id="GO:0051920">
    <property type="term" value="F:peroxiredoxin activity"/>
    <property type="evidence" value="ECO:0007669"/>
    <property type="project" value="InterPro"/>
</dbReference>
<reference evidence="2 3" key="1">
    <citation type="submission" date="2020-07" db="EMBL/GenBank/DDBJ databases">
        <authorList>
            <person name="Cui H."/>
        </authorList>
    </citation>
    <scope>NUCLEOTIDE SEQUENCE [LARGE SCALE GENOMIC DNA]</scope>
    <source>
        <strain evidence="2 3">YPL8</strain>
    </source>
</reference>
<sequence>MVSTETESEIEAYLGQVPSWIAALPEPAADHSWGIVRDLELEETKLTQREKALVALGAAAAIQCPYCTHFHTEETKLEGVTDAERDEAVAVAGNVRLFSSVLHGASVDHDEFVSETGDIVEHIKEQQATAHGDD</sequence>
<gene>
    <name evidence="2" type="ORF">HYG82_07945</name>
</gene>
<accession>A0A7D5KXA8</accession>
<dbReference type="Gene3D" id="1.20.1290.10">
    <property type="entry name" value="AhpD-like"/>
    <property type="match status" value="1"/>
</dbReference>
<evidence type="ECO:0000313" key="2">
    <source>
        <dbReference type="EMBL" id="QLG48782.1"/>
    </source>
</evidence>
<name>A0A7D5KXA8_9EURY</name>
<evidence type="ECO:0000259" key="1">
    <source>
        <dbReference type="Pfam" id="PF02627"/>
    </source>
</evidence>